<dbReference type="GO" id="GO:0006310">
    <property type="term" value="P:DNA recombination"/>
    <property type="evidence" value="ECO:0007669"/>
    <property type="project" value="UniProtKB-KW"/>
</dbReference>
<dbReference type="InterPro" id="IPR011010">
    <property type="entry name" value="DNA_brk_join_enz"/>
</dbReference>
<dbReference type="GO" id="GO:0015074">
    <property type="term" value="P:DNA integration"/>
    <property type="evidence" value="ECO:0007669"/>
    <property type="project" value="UniProtKB-KW"/>
</dbReference>
<dbReference type="Gene3D" id="1.10.443.10">
    <property type="entry name" value="Intergrase catalytic core"/>
    <property type="match status" value="1"/>
</dbReference>
<dbReference type="GO" id="GO:0003677">
    <property type="term" value="F:DNA binding"/>
    <property type="evidence" value="ECO:0007669"/>
    <property type="project" value="UniProtKB-KW"/>
</dbReference>
<reference evidence="5 6" key="1">
    <citation type="submission" date="2016-10" db="EMBL/GenBank/DDBJ databases">
        <authorList>
            <person name="de Groot N.N."/>
        </authorList>
    </citation>
    <scope>NUCLEOTIDE SEQUENCE [LARGE SCALE GENOMIC DNA]</scope>
    <source>
        <strain evidence="5 6">LMG 24775</strain>
    </source>
</reference>
<dbReference type="Gene3D" id="1.10.150.130">
    <property type="match status" value="1"/>
</dbReference>
<accession>A0A1H3SKS5</accession>
<dbReference type="Proteomes" id="UP000183417">
    <property type="component" value="Unassembled WGS sequence"/>
</dbReference>
<dbReference type="PANTHER" id="PTHR30349:SF94">
    <property type="entry name" value="INTEGRASE_RECOMBINASE HI_1414-RELATED"/>
    <property type="match status" value="1"/>
</dbReference>
<protein>
    <submittedName>
        <fullName evidence="5">Phage integrase family protein</fullName>
    </submittedName>
</protein>
<evidence type="ECO:0000313" key="5">
    <source>
        <dbReference type="EMBL" id="SDZ38141.1"/>
    </source>
</evidence>
<evidence type="ECO:0000256" key="3">
    <source>
        <dbReference type="ARBA" id="ARBA00023172"/>
    </source>
</evidence>
<sequence length="338" mass="38866">MAYFRKVKNGWRAEVERAGIRRTATRATKAEAQGWAVAEEAAILAGARGEFPRRTLAEAVERYRREVTDKKTASTARADHLRFDAWLREFPELAAKVFHEITGDDLARWRDARLQQVSGASVLREAQQFRPIWTLAVKQWKWVGKSPWPEIKLPAKSHARRRTGQWSEVRRMLRSANVSPRLAPVTAMEQTAWTMLVALHTAMRSGEILSMGRSNVDLKRRVYHLPHHKTEAKVGERHVPLTRRAVRLLRVLDAAAEAAGRDAYWTISDASRDTLYRKLRDRVMVQGLRFHDLRATALTWLSKRVDVMTLARISGHVDINELFNTYYRETAEDIAARL</sequence>
<dbReference type="Pfam" id="PF00589">
    <property type="entry name" value="Phage_integrase"/>
    <property type="match status" value="1"/>
</dbReference>
<evidence type="ECO:0000259" key="4">
    <source>
        <dbReference type="PROSITE" id="PS51898"/>
    </source>
</evidence>
<dbReference type="PANTHER" id="PTHR30349">
    <property type="entry name" value="PHAGE INTEGRASE-RELATED"/>
    <property type="match status" value="1"/>
</dbReference>
<dbReference type="InterPro" id="IPR013762">
    <property type="entry name" value="Integrase-like_cat_sf"/>
</dbReference>
<keyword evidence="2" id="KW-0238">DNA-binding</keyword>
<feature type="domain" description="Tyr recombinase" evidence="4">
    <location>
        <begin position="157"/>
        <end position="338"/>
    </location>
</feature>
<dbReference type="SUPFAM" id="SSF56349">
    <property type="entry name" value="DNA breaking-rejoining enzymes"/>
    <property type="match status" value="1"/>
</dbReference>
<dbReference type="InterPro" id="IPR050090">
    <property type="entry name" value="Tyrosine_recombinase_XerCD"/>
</dbReference>
<dbReference type="PROSITE" id="PS51898">
    <property type="entry name" value="TYR_RECOMBINASE"/>
    <property type="match status" value="1"/>
</dbReference>
<evidence type="ECO:0000313" key="6">
    <source>
        <dbReference type="Proteomes" id="UP000183417"/>
    </source>
</evidence>
<proteinExistence type="predicted"/>
<gene>
    <name evidence="5" type="ORF">SAMN05421547_1211</name>
</gene>
<dbReference type="InterPro" id="IPR002104">
    <property type="entry name" value="Integrase_catalytic"/>
</dbReference>
<dbReference type="AlphaFoldDB" id="A0A1H3SKS5"/>
<keyword evidence="1" id="KW-0229">DNA integration</keyword>
<dbReference type="InterPro" id="IPR010998">
    <property type="entry name" value="Integrase_recombinase_N"/>
</dbReference>
<name>A0A1H3SKS5_9BURK</name>
<dbReference type="EMBL" id="FNPE01000021">
    <property type="protein sequence ID" value="SDZ38141.1"/>
    <property type="molecule type" value="Genomic_DNA"/>
</dbReference>
<organism evidence="5 6">
    <name type="scientific">Delftia lacustris</name>
    <dbReference type="NCBI Taxonomy" id="558537"/>
    <lineage>
        <taxon>Bacteria</taxon>
        <taxon>Pseudomonadati</taxon>
        <taxon>Pseudomonadota</taxon>
        <taxon>Betaproteobacteria</taxon>
        <taxon>Burkholderiales</taxon>
        <taxon>Comamonadaceae</taxon>
        <taxon>Delftia</taxon>
    </lineage>
</organism>
<keyword evidence="3" id="KW-0233">DNA recombination</keyword>
<dbReference type="GeneID" id="94693775"/>
<evidence type="ECO:0000256" key="2">
    <source>
        <dbReference type="ARBA" id="ARBA00023125"/>
    </source>
</evidence>
<dbReference type="RefSeq" id="WP_074923263.1">
    <property type="nucleotide sequence ID" value="NZ_CP141274.1"/>
</dbReference>
<evidence type="ECO:0000256" key="1">
    <source>
        <dbReference type="ARBA" id="ARBA00022908"/>
    </source>
</evidence>